<dbReference type="Pfam" id="PF12724">
    <property type="entry name" value="Flavodoxin_5"/>
    <property type="match status" value="1"/>
</dbReference>
<dbReference type="EMBL" id="QRQK01000016">
    <property type="protein sequence ID" value="RHM96321.1"/>
    <property type="molecule type" value="Genomic_DNA"/>
</dbReference>
<dbReference type="Proteomes" id="UP000285109">
    <property type="component" value="Unassembled WGS sequence"/>
</dbReference>
<dbReference type="InterPro" id="IPR017900">
    <property type="entry name" value="4Fe4S_Fe_S_CS"/>
</dbReference>
<feature type="domain" description="4Fe-4S ferredoxin-type" evidence="5">
    <location>
        <begin position="213"/>
        <end position="241"/>
    </location>
</feature>
<evidence type="ECO:0000256" key="2">
    <source>
        <dbReference type="ARBA" id="ARBA00022723"/>
    </source>
</evidence>
<dbReference type="NCBIfam" id="NF038196">
    <property type="entry name" value="ferrodoxin_EFR1"/>
    <property type="match status" value="1"/>
</dbReference>
<dbReference type="Pfam" id="PF13237">
    <property type="entry name" value="Fer4_10"/>
    <property type="match status" value="1"/>
</dbReference>
<dbReference type="InterPro" id="IPR050157">
    <property type="entry name" value="PSI_iron-sulfur_center"/>
</dbReference>
<keyword evidence="2" id="KW-0479">Metal-binding</keyword>
<dbReference type="GO" id="GO:0051539">
    <property type="term" value="F:4 iron, 4 sulfur cluster binding"/>
    <property type="evidence" value="ECO:0007669"/>
    <property type="project" value="UniProtKB-KW"/>
</dbReference>
<dbReference type="PANTHER" id="PTHR24960">
    <property type="entry name" value="PHOTOSYSTEM I IRON-SULFUR CENTER-RELATED"/>
    <property type="match status" value="1"/>
</dbReference>
<dbReference type="AlphaFoldDB" id="A0A415T4X4"/>
<evidence type="ECO:0000256" key="3">
    <source>
        <dbReference type="ARBA" id="ARBA00023004"/>
    </source>
</evidence>
<dbReference type="InterPro" id="IPR017896">
    <property type="entry name" value="4Fe4S_Fe-S-bd"/>
</dbReference>
<gene>
    <name evidence="6" type="ORF">DWZ34_09350</name>
</gene>
<name>A0A415T4X4_9BACT</name>
<evidence type="ECO:0000256" key="1">
    <source>
        <dbReference type="ARBA" id="ARBA00022485"/>
    </source>
</evidence>
<keyword evidence="3" id="KW-0408">Iron</keyword>
<dbReference type="Gene3D" id="3.40.50.360">
    <property type="match status" value="1"/>
</dbReference>
<proteinExistence type="predicted"/>
<dbReference type="Gene3D" id="3.30.70.20">
    <property type="match status" value="1"/>
</dbReference>
<dbReference type="InterPro" id="IPR026816">
    <property type="entry name" value="Flavodoxin_dom"/>
</dbReference>
<keyword evidence="1" id="KW-0004">4Fe-4S</keyword>
<dbReference type="SUPFAM" id="SSF52218">
    <property type="entry name" value="Flavoproteins"/>
    <property type="match status" value="1"/>
</dbReference>
<evidence type="ECO:0000256" key="4">
    <source>
        <dbReference type="ARBA" id="ARBA00023014"/>
    </source>
</evidence>
<reference evidence="6 7" key="1">
    <citation type="submission" date="2018-08" db="EMBL/GenBank/DDBJ databases">
        <title>A genome reference for cultivated species of the human gut microbiota.</title>
        <authorList>
            <person name="Zou Y."/>
            <person name="Xue W."/>
            <person name="Luo G."/>
        </authorList>
    </citation>
    <scope>NUCLEOTIDE SEQUENCE [LARGE SCALE GENOMIC DNA]</scope>
    <source>
        <strain evidence="6 7">AF31-28B-AC</strain>
    </source>
</reference>
<dbReference type="InterPro" id="IPR029039">
    <property type="entry name" value="Flavoprotein-like_sf"/>
</dbReference>
<sequence length="267" mass="30281">MKTVIFYSSTYNGNTLRIAQSIAAVLSADLVSIEAKISDIDLLKYDLIGFGSAIHFAEHDILLQRFVSKLSLQEKNVFIFSTRCRPFLGGYHKALKEAIKRQQANLVGEFSCVGFDKTGPWVLINGYNKNRPNDKDLFKAHLFAEELKQKLNPISPFTKENITVYEQGTAFRINGKNKIVGYKVVFLNTTSCIQCGKCIKVCPMNIFQKNNNVLPMGEKDCIQCQLCVKHCPTDSIYINVSFTNGMRIAFREMFSTKLQNRYKSKAE</sequence>
<evidence type="ECO:0000259" key="5">
    <source>
        <dbReference type="PROSITE" id="PS51379"/>
    </source>
</evidence>
<dbReference type="PROSITE" id="PS51379">
    <property type="entry name" value="4FE4S_FER_2"/>
    <property type="match status" value="2"/>
</dbReference>
<feature type="domain" description="4Fe-4S ferredoxin-type" evidence="5">
    <location>
        <begin position="183"/>
        <end position="212"/>
    </location>
</feature>
<evidence type="ECO:0000313" key="7">
    <source>
        <dbReference type="Proteomes" id="UP000285109"/>
    </source>
</evidence>
<protein>
    <submittedName>
        <fullName evidence="6">4Fe-4S dicluster domain-containing protein</fullName>
    </submittedName>
</protein>
<dbReference type="PROSITE" id="PS00198">
    <property type="entry name" value="4FE4S_FER_1"/>
    <property type="match status" value="1"/>
</dbReference>
<dbReference type="GO" id="GO:0046872">
    <property type="term" value="F:metal ion binding"/>
    <property type="evidence" value="ECO:0007669"/>
    <property type="project" value="UniProtKB-KW"/>
</dbReference>
<keyword evidence="4" id="KW-0411">Iron-sulfur</keyword>
<dbReference type="SUPFAM" id="SSF54862">
    <property type="entry name" value="4Fe-4S ferredoxins"/>
    <property type="match status" value="1"/>
</dbReference>
<dbReference type="RefSeq" id="WP_118026571.1">
    <property type="nucleotide sequence ID" value="NZ_JAQCSW010000054.1"/>
</dbReference>
<dbReference type="PANTHER" id="PTHR24960:SF79">
    <property type="entry name" value="PHOTOSYSTEM I IRON-SULFUR CENTER"/>
    <property type="match status" value="1"/>
</dbReference>
<evidence type="ECO:0000313" key="6">
    <source>
        <dbReference type="EMBL" id="RHM96321.1"/>
    </source>
</evidence>
<comment type="caution">
    <text evidence="6">The sequence shown here is derived from an EMBL/GenBank/DDBJ whole genome shotgun (WGS) entry which is preliminary data.</text>
</comment>
<dbReference type="InterPro" id="IPR047964">
    <property type="entry name" value="EFR1-like"/>
</dbReference>
<organism evidence="6 7">
    <name type="scientific">Phocaeicola plebeius</name>
    <dbReference type="NCBI Taxonomy" id="310297"/>
    <lineage>
        <taxon>Bacteria</taxon>
        <taxon>Pseudomonadati</taxon>
        <taxon>Bacteroidota</taxon>
        <taxon>Bacteroidia</taxon>
        <taxon>Bacteroidales</taxon>
        <taxon>Bacteroidaceae</taxon>
        <taxon>Phocaeicola</taxon>
    </lineage>
</organism>
<accession>A0A415T4X4</accession>